<dbReference type="InterPro" id="IPR004710">
    <property type="entry name" value="Bilac:Na_transpt"/>
</dbReference>
<keyword evidence="3 7" id="KW-0812">Transmembrane</keyword>
<reference evidence="8 9" key="1">
    <citation type="submission" date="2024-10" db="EMBL/GenBank/DDBJ databases">
        <title>Updated reference genomes for cyclostephanoid diatoms.</title>
        <authorList>
            <person name="Roberts W.R."/>
            <person name="Alverson A.J."/>
        </authorList>
    </citation>
    <scope>NUCLEOTIDE SEQUENCE [LARGE SCALE GENOMIC DNA]</scope>
    <source>
        <strain evidence="8 9">AJA010-31</strain>
    </source>
</reference>
<evidence type="ECO:0000313" key="8">
    <source>
        <dbReference type="EMBL" id="KAL3777127.1"/>
    </source>
</evidence>
<feature type="compositionally biased region" description="Polar residues" evidence="6">
    <location>
        <begin position="369"/>
        <end position="383"/>
    </location>
</feature>
<keyword evidence="5 7" id="KW-0472">Membrane</keyword>
<dbReference type="GO" id="GO:0016020">
    <property type="term" value="C:membrane"/>
    <property type="evidence" value="ECO:0007669"/>
    <property type="project" value="UniProtKB-SubCell"/>
</dbReference>
<feature type="transmembrane region" description="Helical" evidence="7">
    <location>
        <begin position="220"/>
        <end position="243"/>
    </location>
</feature>
<evidence type="ECO:0000256" key="5">
    <source>
        <dbReference type="ARBA" id="ARBA00023136"/>
    </source>
</evidence>
<dbReference type="PANTHER" id="PTHR10361:SF28">
    <property type="entry name" value="P3 PROTEIN-RELATED"/>
    <property type="match status" value="1"/>
</dbReference>
<dbReference type="PANTHER" id="PTHR10361">
    <property type="entry name" value="SODIUM-BILE ACID COTRANSPORTER"/>
    <property type="match status" value="1"/>
</dbReference>
<keyword evidence="4 7" id="KW-1133">Transmembrane helix</keyword>
<evidence type="ECO:0000256" key="1">
    <source>
        <dbReference type="ARBA" id="ARBA00004141"/>
    </source>
</evidence>
<dbReference type="InterPro" id="IPR002657">
    <property type="entry name" value="BilAc:Na_symport/Acr3"/>
</dbReference>
<feature type="transmembrane region" description="Helical" evidence="7">
    <location>
        <begin position="178"/>
        <end position="200"/>
    </location>
</feature>
<evidence type="ECO:0000256" key="3">
    <source>
        <dbReference type="ARBA" id="ARBA00022692"/>
    </source>
</evidence>
<evidence type="ECO:0000313" key="9">
    <source>
        <dbReference type="Proteomes" id="UP001530400"/>
    </source>
</evidence>
<name>A0ABD3NPT4_9STRA</name>
<feature type="transmembrane region" description="Helical" evidence="7">
    <location>
        <begin position="255"/>
        <end position="273"/>
    </location>
</feature>
<comment type="subcellular location">
    <subcellularLocation>
        <location evidence="1">Membrane</location>
        <topology evidence="1">Multi-pass membrane protein</topology>
    </subcellularLocation>
</comment>
<dbReference type="AlphaFoldDB" id="A0ABD3NPT4"/>
<proteinExistence type="inferred from homology"/>
<feature type="transmembrane region" description="Helical" evidence="7">
    <location>
        <begin position="6"/>
        <end position="29"/>
    </location>
</feature>
<feature type="region of interest" description="Disordered" evidence="6">
    <location>
        <begin position="332"/>
        <end position="383"/>
    </location>
</feature>
<feature type="transmembrane region" description="Helical" evidence="7">
    <location>
        <begin position="142"/>
        <end position="166"/>
    </location>
</feature>
<protein>
    <recommendedName>
        <fullName evidence="10">Ileal sodium/bile acid cotransporter</fullName>
    </recommendedName>
</protein>
<dbReference type="EMBL" id="JALLPJ020001064">
    <property type="protein sequence ID" value="KAL3777127.1"/>
    <property type="molecule type" value="Genomic_DNA"/>
</dbReference>
<evidence type="ECO:0008006" key="10">
    <source>
        <dbReference type="Google" id="ProtNLM"/>
    </source>
</evidence>
<accession>A0ABD3NPT4</accession>
<comment type="caution">
    <text evidence="8">The sequence shown here is derived from an EMBL/GenBank/DDBJ whole genome shotgun (WGS) entry which is preliminary data.</text>
</comment>
<evidence type="ECO:0000256" key="4">
    <source>
        <dbReference type="ARBA" id="ARBA00022989"/>
    </source>
</evidence>
<sequence length="383" mass="41905">MSAFTVAGLVITNIFLFLLVMGMASTVDIRNMRKQLHNKKAIATGVFCQFVLLPFLGWAIVEMFRLPTPVGITLLVVVSSPGGSYSNWWCSIMNADLALSVTMTTVSTLLSTGFLPMNLYIYSYAAYSDQSTASGEDVLTSIDFGGIFLSLAIVILAIVTGIFCSWKIDTPRWHRTAYLGANISGIALIAWSTFLSFYPYDDSKPTSDEIMEEKQESTHYFAISLPCLLGLLFATIITTTIRLPRPERLTTAVECCYQNTGIATSAAFSLFSADPEQLSMAMLVPVIYGFVEAGAIGLYLIIFWKLGWSKAPKDENFCIVVAKSYEINAAHDEDKENEAAEEMNLNAEDQESDSFADNNDTEMTGVGANDSTTQKVGESLTSS</sequence>
<organism evidence="8 9">
    <name type="scientific">Cyclotella atomus</name>
    <dbReference type="NCBI Taxonomy" id="382360"/>
    <lineage>
        <taxon>Eukaryota</taxon>
        <taxon>Sar</taxon>
        <taxon>Stramenopiles</taxon>
        <taxon>Ochrophyta</taxon>
        <taxon>Bacillariophyta</taxon>
        <taxon>Coscinodiscophyceae</taxon>
        <taxon>Thalassiosirophycidae</taxon>
        <taxon>Stephanodiscales</taxon>
        <taxon>Stephanodiscaceae</taxon>
        <taxon>Cyclotella</taxon>
    </lineage>
</organism>
<feature type="transmembrane region" description="Helical" evidence="7">
    <location>
        <begin position="279"/>
        <end position="304"/>
    </location>
</feature>
<keyword evidence="9" id="KW-1185">Reference proteome</keyword>
<dbReference type="Gene3D" id="1.20.1530.20">
    <property type="match status" value="1"/>
</dbReference>
<dbReference type="Pfam" id="PF01758">
    <property type="entry name" value="SBF"/>
    <property type="match status" value="1"/>
</dbReference>
<dbReference type="Proteomes" id="UP001530400">
    <property type="component" value="Unassembled WGS sequence"/>
</dbReference>
<evidence type="ECO:0000256" key="6">
    <source>
        <dbReference type="SAM" id="MobiDB-lite"/>
    </source>
</evidence>
<feature type="transmembrane region" description="Helical" evidence="7">
    <location>
        <begin position="97"/>
        <end position="122"/>
    </location>
</feature>
<dbReference type="InterPro" id="IPR038770">
    <property type="entry name" value="Na+/solute_symporter_sf"/>
</dbReference>
<feature type="transmembrane region" description="Helical" evidence="7">
    <location>
        <begin position="41"/>
        <end position="60"/>
    </location>
</feature>
<gene>
    <name evidence="8" type="ORF">ACHAWO_004093</name>
</gene>
<evidence type="ECO:0000256" key="7">
    <source>
        <dbReference type="SAM" id="Phobius"/>
    </source>
</evidence>
<feature type="transmembrane region" description="Helical" evidence="7">
    <location>
        <begin position="66"/>
        <end position="85"/>
    </location>
</feature>
<evidence type="ECO:0000256" key="2">
    <source>
        <dbReference type="ARBA" id="ARBA00006528"/>
    </source>
</evidence>
<comment type="similarity">
    <text evidence="2">Belongs to the bile acid:sodium symporter (BASS) (TC 2.A.28) family.</text>
</comment>